<gene>
    <name evidence="1" type="ORF">Pint_11638</name>
</gene>
<accession>A0ACC0XKT3</accession>
<protein>
    <submittedName>
        <fullName evidence="1">Uncharacterized protein</fullName>
    </submittedName>
</protein>
<sequence length="106" mass="12272">MKSRRKEDSKANARVVEIFATHKNTRHVEERQLLQQIDAANEEMASLRSKFEEMEGEKAKPKRRVEELEEIIGFMSRRVWCEFEKEGTNLAGVGVGTFRVGMMAEL</sequence>
<dbReference type="Proteomes" id="UP001163603">
    <property type="component" value="Chromosome 12"/>
</dbReference>
<name>A0ACC0XKT3_9ROSI</name>
<reference evidence="2" key="1">
    <citation type="journal article" date="2023" name="G3 (Bethesda)">
        <title>Genome assembly and association tests identify interacting loci associated with vigor, precocity, and sex in interspecific pistachio rootstocks.</title>
        <authorList>
            <person name="Palmer W."/>
            <person name="Jacygrad E."/>
            <person name="Sagayaradj S."/>
            <person name="Cavanaugh K."/>
            <person name="Han R."/>
            <person name="Bertier L."/>
            <person name="Beede B."/>
            <person name="Kafkas S."/>
            <person name="Golino D."/>
            <person name="Preece J."/>
            <person name="Michelmore R."/>
        </authorList>
    </citation>
    <scope>NUCLEOTIDE SEQUENCE [LARGE SCALE GENOMIC DNA]</scope>
</reference>
<evidence type="ECO:0000313" key="2">
    <source>
        <dbReference type="Proteomes" id="UP001163603"/>
    </source>
</evidence>
<comment type="caution">
    <text evidence="1">The sequence shown here is derived from an EMBL/GenBank/DDBJ whole genome shotgun (WGS) entry which is preliminary data.</text>
</comment>
<proteinExistence type="predicted"/>
<organism evidence="1 2">
    <name type="scientific">Pistacia integerrima</name>
    <dbReference type="NCBI Taxonomy" id="434235"/>
    <lineage>
        <taxon>Eukaryota</taxon>
        <taxon>Viridiplantae</taxon>
        <taxon>Streptophyta</taxon>
        <taxon>Embryophyta</taxon>
        <taxon>Tracheophyta</taxon>
        <taxon>Spermatophyta</taxon>
        <taxon>Magnoliopsida</taxon>
        <taxon>eudicotyledons</taxon>
        <taxon>Gunneridae</taxon>
        <taxon>Pentapetalae</taxon>
        <taxon>rosids</taxon>
        <taxon>malvids</taxon>
        <taxon>Sapindales</taxon>
        <taxon>Anacardiaceae</taxon>
        <taxon>Pistacia</taxon>
    </lineage>
</organism>
<evidence type="ECO:0000313" key="1">
    <source>
        <dbReference type="EMBL" id="KAJ0018657.1"/>
    </source>
</evidence>
<dbReference type="EMBL" id="CM047747">
    <property type="protein sequence ID" value="KAJ0018657.1"/>
    <property type="molecule type" value="Genomic_DNA"/>
</dbReference>
<keyword evidence="2" id="KW-1185">Reference proteome</keyword>